<dbReference type="Pfam" id="PF02371">
    <property type="entry name" value="Transposase_20"/>
    <property type="match status" value="1"/>
</dbReference>
<organism evidence="4 5">
    <name type="scientific">Novosphingobium endophyticum</name>
    <dbReference type="NCBI Taxonomy" id="1955250"/>
    <lineage>
        <taxon>Bacteria</taxon>
        <taxon>Pseudomonadati</taxon>
        <taxon>Pseudomonadota</taxon>
        <taxon>Alphaproteobacteria</taxon>
        <taxon>Sphingomonadales</taxon>
        <taxon>Sphingomonadaceae</taxon>
        <taxon>Novosphingobium</taxon>
    </lineage>
</organism>
<feature type="region of interest" description="Disordered" evidence="1">
    <location>
        <begin position="255"/>
        <end position="278"/>
    </location>
</feature>
<dbReference type="AlphaFoldDB" id="A0A916TWK4"/>
<evidence type="ECO:0000256" key="1">
    <source>
        <dbReference type="SAM" id="MobiDB-lite"/>
    </source>
</evidence>
<evidence type="ECO:0000313" key="4">
    <source>
        <dbReference type="EMBL" id="GGC17319.1"/>
    </source>
</evidence>
<accession>A0A916TWK4</accession>
<evidence type="ECO:0000259" key="3">
    <source>
        <dbReference type="Pfam" id="PF02371"/>
    </source>
</evidence>
<dbReference type="Pfam" id="PF01548">
    <property type="entry name" value="DEDD_Tnp_IS110"/>
    <property type="match status" value="1"/>
</dbReference>
<dbReference type="PANTHER" id="PTHR33055">
    <property type="entry name" value="TRANSPOSASE FOR INSERTION SEQUENCE ELEMENT IS1111A"/>
    <property type="match status" value="1"/>
</dbReference>
<dbReference type="EMBL" id="BMHK01000090">
    <property type="protein sequence ID" value="GGC17319.1"/>
    <property type="molecule type" value="Genomic_DNA"/>
</dbReference>
<proteinExistence type="predicted"/>
<dbReference type="PANTHER" id="PTHR33055:SF3">
    <property type="entry name" value="PUTATIVE TRANSPOSASE FOR IS117-RELATED"/>
    <property type="match status" value="1"/>
</dbReference>
<dbReference type="GO" id="GO:0006313">
    <property type="term" value="P:DNA transposition"/>
    <property type="evidence" value="ECO:0007669"/>
    <property type="project" value="InterPro"/>
</dbReference>
<reference evidence="4" key="1">
    <citation type="journal article" date="2014" name="Int. J. Syst. Evol. Microbiol.">
        <title>Complete genome sequence of Corynebacterium casei LMG S-19264T (=DSM 44701T), isolated from a smear-ripened cheese.</title>
        <authorList>
            <consortium name="US DOE Joint Genome Institute (JGI-PGF)"/>
            <person name="Walter F."/>
            <person name="Albersmeier A."/>
            <person name="Kalinowski J."/>
            <person name="Ruckert C."/>
        </authorList>
    </citation>
    <scope>NUCLEOTIDE SEQUENCE</scope>
    <source>
        <strain evidence="4">CGMCC 1.15095</strain>
    </source>
</reference>
<feature type="domain" description="Transposase IS116/IS110/IS902 C-terminal" evidence="3">
    <location>
        <begin position="225"/>
        <end position="298"/>
    </location>
</feature>
<gene>
    <name evidence="4" type="ORF">GCM10011494_40220</name>
</gene>
<evidence type="ECO:0000259" key="2">
    <source>
        <dbReference type="Pfam" id="PF01548"/>
    </source>
</evidence>
<dbReference type="InterPro" id="IPR003346">
    <property type="entry name" value="Transposase_20"/>
</dbReference>
<dbReference type="InterPro" id="IPR002525">
    <property type="entry name" value="Transp_IS110-like_N"/>
</dbReference>
<dbReference type="GO" id="GO:0003677">
    <property type="term" value="F:DNA binding"/>
    <property type="evidence" value="ECO:0007669"/>
    <property type="project" value="InterPro"/>
</dbReference>
<keyword evidence="5" id="KW-1185">Reference proteome</keyword>
<evidence type="ECO:0000313" key="5">
    <source>
        <dbReference type="Proteomes" id="UP000608154"/>
    </source>
</evidence>
<sequence length="356" mass="38697">MDLLQASGEMTVKYYAGIDVSLECSSVCVVDSDGEIVREAKVLSEPDALIEWFAGLGLSTERIGLEAGPLSQWLHAAMAEVGLAVELLETRHVRSAFKTMPVKTDKKDARGIAQLMRLGWFRPVHCKSLPAQEIRAVLTARKILQSKLHDLDMSLRGILRGFGLKVGPTTPRTFAARIRELVEGHPTLETIASSLLKARDALATEFAGFERRLRAMARQNADALRLMTTPGVGVLVAMTFVAAVDAPERFRSSRDVGPHFGLTPKKYQSGETDRSGHISKVGDVGVRTALYEAANVILTRPVKGSDLKSWAQGVAKRAGPRKARVALARKLAVVLHHMLKDGTTFIPHKAVPAKAA</sequence>
<name>A0A916TWK4_9SPHN</name>
<protein>
    <submittedName>
        <fullName evidence="4">IS110 family transposase</fullName>
    </submittedName>
</protein>
<dbReference type="Proteomes" id="UP000608154">
    <property type="component" value="Unassembled WGS sequence"/>
</dbReference>
<dbReference type="GO" id="GO:0004803">
    <property type="term" value="F:transposase activity"/>
    <property type="evidence" value="ECO:0007669"/>
    <property type="project" value="InterPro"/>
</dbReference>
<comment type="caution">
    <text evidence="4">The sequence shown here is derived from an EMBL/GenBank/DDBJ whole genome shotgun (WGS) entry which is preliminary data.</text>
</comment>
<feature type="domain" description="Transposase IS110-like N-terminal" evidence="2">
    <location>
        <begin position="16"/>
        <end position="161"/>
    </location>
</feature>
<dbReference type="InterPro" id="IPR047650">
    <property type="entry name" value="Transpos_IS110"/>
</dbReference>
<reference evidence="4" key="2">
    <citation type="submission" date="2020-09" db="EMBL/GenBank/DDBJ databases">
        <authorList>
            <person name="Sun Q."/>
            <person name="Zhou Y."/>
        </authorList>
    </citation>
    <scope>NUCLEOTIDE SEQUENCE</scope>
    <source>
        <strain evidence="4">CGMCC 1.15095</strain>
    </source>
</reference>
<dbReference type="NCBIfam" id="NF033542">
    <property type="entry name" value="transpos_IS110"/>
    <property type="match status" value="1"/>
</dbReference>